<sequence length="249" mass="26391">MLMLFSTPSPDRLRPNRPVQILAAGLVAVGLLATATPVPAQQVVFDPRNHIENALQAARQLESLANEAKSLAASPYSHLTGNSQSLRDMAELARTARGIASSVSGLEQQFQTLYPDDLSGSDMLRLLEQGQARTANARRTAEDVARTAAELERLGQGRNQRLTGALSASEAASGQTAAIQSSNQMLAVLAEDLAALRTIMLAQSRLLAEATARDAATQASGDEARRRRWAGSAGTPAAPTFDPLSHARD</sequence>
<dbReference type="AlphaFoldDB" id="A0A258HM12"/>
<protein>
    <submittedName>
        <fullName evidence="2">Conjugal transfer protein TrbJ</fullName>
    </submittedName>
</protein>
<comment type="caution">
    <text evidence="2">The sequence shown here is derived from an EMBL/GenBank/DDBJ whole genome shotgun (WGS) entry which is preliminary data.</text>
</comment>
<name>A0A258HM12_9CAUL</name>
<reference evidence="2 3" key="1">
    <citation type="submission" date="2017-03" db="EMBL/GenBank/DDBJ databases">
        <title>Lifting the veil on microbial sulfur biogeochemistry in mining wastewaters.</title>
        <authorList>
            <person name="Kantor R.S."/>
            <person name="Colenbrander Nelson T."/>
            <person name="Marshall S."/>
            <person name="Bennett D."/>
            <person name="Apte S."/>
            <person name="Camacho D."/>
            <person name="Thomas B.C."/>
            <person name="Warren L.A."/>
            <person name="Banfield J.F."/>
        </authorList>
    </citation>
    <scope>NUCLEOTIDE SEQUENCE [LARGE SCALE GENOMIC DNA]</scope>
    <source>
        <strain evidence="2">32-68-21</strain>
    </source>
</reference>
<evidence type="ECO:0000256" key="1">
    <source>
        <dbReference type="SAM" id="MobiDB-lite"/>
    </source>
</evidence>
<accession>A0A258HM12</accession>
<gene>
    <name evidence="2" type="ORF">B7Y86_03060</name>
</gene>
<evidence type="ECO:0000313" key="2">
    <source>
        <dbReference type="EMBL" id="OYX58011.1"/>
    </source>
</evidence>
<feature type="region of interest" description="Disordered" evidence="1">
    <location>
        <begin position="213"/>
        <end position="249"/>
    </location>
</feature>
<dbReference type="Proteomes" id="UP000216147">
    <property type="component" value="Unassembled WGS sequence"/>
</dbReference>
<evidence type="ECO:0000313" key="3">
    <source>
        <dbReference type="Proteomes" id="UP000216147"/>
    </source>
</evidence>
<organism evidence="2 3">
    <name type="scientific">Brevundimonas subvibrioides</name>
    <dbReference type="NCBI Taxonomy" id="74313"/>
    <lineage>
        <taxon>Bacteria</taxon>
        <taxon>Pseudomonadati</taxon>
        <taxon>Pseudomonadota</taxon>
        <taxon>Alphaproteobacteria</taxon>
        <taxon>Caulobacterales</taxon>
        <taxon>Caulobacteraceae</taxon>
        <taxon>Brevundimonas</taxon>
    </lineage>
</organism>
<dbReference type="EMBL" id="NCEQ01000003">
    <property type="protein sequence ID" value="OYX58011.1"/>
    <property type="molecule type" value="Genomic_DNA"/>
</dbReference>
<proteinExistence type="predicted"/>